<feature type="non-terminal residue" evidence="3">
    <location>
        <position position="1"/>
    </location>
</feature>
<dbReference type="AlphaFoldDB" id="D8SG26"/>
<dbReference type="GO" id="GO:0009451">
    <property type="term" value="P:RNA modification"/>
    <property type="evidence" value="ECO:0007669"/>
    <property type="project" value="InterPro"/>
</dbReference>
<feature type="repeat" description="PPR" evidence="2">
    <location>
        <begin position="39"/>
        <end position="73"/>
    </location>
</feature>
<proteinExistence type="predicted"/>
<dbReference type="Gene3D" id="1.25.40.10">
    <property type="entry name" value="Tetratricopeptide repeat domain"/>
    <property type="match status" value="2"/>
</dbReference>
<dbReference type="eggNOG" id="KOG4197">
    <property type="taxonomic scope" value="Eukaryota"/>
</dbReference>
<keyword evidence="1" id="KW-0677">Repeat</keyword>
<dbReference type="KEGG" id="smo:SELMODRAFT_116314"/>
<evidence type="ECO:0000256" key="2">
    <source>
        <dbReference type="PROSITE-ProRule" id="PRU00708"/>
    </source>
</evidence>
<dbReference type="InterPro" id="IPR011990">
    <property type="entry name" value="TPR-like_helical_dom_sf"/>
</dbReference>
<keyword evidence="4" id="KW-1185">Reference proteome</keyword>
<accession>D8SG26</accession>
<evidence type="ECO:0008006" key="5">
    <source>
        <dbReference type="Google" id="ProtNLM"/>
    </source>
</evidence>
<reference evidence="3 4" key="1">
    <citation type="journal article" date="2011" name="Science">
        <title>The Selaginella genome identifies genetic changes associated with the evolution of vascular plants.</title>
        <authorList>
            <person name="Banks J.A."/>
            <person name="Nishiyama T."/>
            <person name="Hasebe M."/>
            <person name="Bowman J.L."/>
            <person name="Gribskov M."/>
            <person name="dePamphilis C."/>
            <person name="Albert V.A."/>
            <person name="Aono N."/>
            <person name="Aoyama T."/>
            <person name="Ambrose B.A."/>
            <person name="Ashton N.W."/>
            <person name="Axtell M.J."/>
            <person name="Barker E."/>
            <person name="Barker M.S."/>
            <person name="Bennetzen J.L."/>
            <person name="Bonawitz N.D."/>
            <person name="Chapple C."/>
            <person name="Cheng C."/>
            <person name="Correa L.G."/>
            <person name="Dacre M."/>
            <person name="DeBarry J."/>
            <person name="Dreyer I."/>
            <person name="Elias M."/>
            <person name="Engstrom E.M."/>
            <person name="Estelle M."/>
            <person name="Feng L."/>
            <person name="Finet C."/>
            <person name="Floyd S.K."/>
            <person name="Frommer W.B."/>
            <person name="Fujita T."/>
            <person name="Gramzow L."/>
            <person name="Gutensohn M."/>
            <person name="Harholt J."/>
            <person name="Hattori M."/>
            <person name="Heyl A."/>
            <person name="Hirai T."/>
            <person name="Hiwatashi Y."/>
            <person name="Ishikawa M."/>
            <person name="Iwata M."/>
            <person name="Karol K.G."/>
            <person name="Koehler B."/>
            <person name="Kolukisaoglu U."/>
            <person name="Kubo M."/>
            <person name="Kurata T."/>
            <person name="Lalonde S."/>
            <person name="Li K."/>
            <person name="Li Y."/>
            <person name="Litt A."/>
            <person name="Lyons E."/>
            <person name="Manning G."/>
            <person name="Maruyama T."/>
            <person name="Michael T.P."/>
            <person name="Mikami K."/>
            <person name="Miyazaki S."/>
            <person name="Morinaga S."/>
            <person name="Murata T."/>
            <person name="Mueller-Roeber B."/>
            <person name="Nelson D.R."/>
            <person name="Obara M."/>
            <person name="Oguri Y."/>
            <person name="Olmstead R.G."/>
            <person name="Onodera N."/>
            <person name="Petersen B.L."/>
            <person name="Pils B."/>
            <person name="Prigge M."/>
            <person name="Rensing S.A."/>
            <person name="Riano-Pachon D.M."/>
            <person name="Roberts A.W."/>
            <person name="Sato Y."/>
            <person name="Scheller H.V."/>
            <person name="Schulz B."/>
            <person name="Schulz C."/>
            <person name="Shakirov E.V."/>
            <person name="Shibagaki N."/>
            <person name="Shinohara N."/>
            <person name="Shippen D.E."/>
            <person name="Soerensen I."/>
            <person name="Sotooka R."/>
            <person name="Sugimoto N."/>
            <person name="Sugita M."/>
            <person name="Sumikawa N."/>
            <person name="Tanurdzic M."/>
            <person name="Theissen G."/>
            <person name="Ulvskov P."/>
            <person name="Wakazuki S."/>
            <person name="Weng J.K."/>
            <person name="Willats W.W."/>
            <person name="Wipf D."/>
            <person name="Wolf P.G."/>
            <person name="Yang L."/>
            <person name="Zimmer A.D."/>
            <person name="Zhu Q."/>
            <person name="Mitros T."/>
            <person name="Hellsten U."/>
            <person name="Loque D."/>
            <person name="Otillar R."/>
            <person name="Salamov A."/>
            <person name="Schmutz J."/>
            <person name="Shapiro H."/>
            <person name="Lindquist E."/>
            <person name="Lucas S."/>
            <person name="Rokhsar D."/>
            <person name="Grigoriev I.V."/>
        </authorList>
    </citation>
    <scope>NUCLEOTIDE SEQUENCE [LARGE SCALE GENOMIC DNA]</scope>
</reference>
<dbReference type="Pfam" id="PF01535">
    <property type="entry name" value="PPR"/>
    <property type="match status" value="3"/>
</dbReference>
<evidence type="ECO:0000256" key="1">
    <source>
        <dbReference type="ARBA" id="ARBA00022737"/>
    </source>
</evidence>
<dbReference type="PROSITE" id="PS51375">
    <property type="entry name" value="PPR"/>
    <property type="match status" value="1"/>
</dbReference>
<dbReference type="GO" id="GO:0003723">
    <property type="term" value="F:RNA binding"/>
    <property type="evidence" value="ECO:0007669"/>
    <property type="project" value="InterPro"/>
</dbReference>
<protein>
    <recommendedName>
        <fullName evidence="5">Pentatricopeptide repeat-containing protein</fullName>
    </recommendedName>
</protein>
<dbReference type="EMBL" id="GL377618">
    <property type="protein sequence ID" value="EFJ16607.1"/>
    <property type="molecule type" value="Genomic_DNA"/>
</dbReference>
<dbReference type="NCBIfam" id="TIGR00756">
    <property type="entry name" value="PPR"/>
    <property type="match status" value="1"/>
</dbReference>
<organism evidence="4">
    <name type="scientific">Selaginella moellendorffii</name>
    <name type="common">Spikemoss</name>
    <dbReference type="NCBI Taxonomy" id="88036"/>
    <lineage>
        <taxon>Eukaryota</taxon>
        <taxon>Viridiplantae</taxon>
        <taxon>Streptophyta</taxon>
        <taxon>Embryophyta</taxon>
        <taxon>Tracheophyta</taxon>
        <taxon>Lycopodiopsida</taxon>
        <taxon>Selaginellales</taxon>
        <taxon>Selaginellaceae</taxon>
        <taxon>Selaginella</taxon>
    </lineage>
</organism>
<evidence type="ECO:0000313" key="3">
    <source>
        <dbReference type="EMBL" id="EFJ16607.1"/>
    </source>
</evidence>
<dbReference type="Proteomes" id="UP000001514">
    <property type="component" value="Unassembled WGS sequence"/>
</dbReference>
<dbReference type="InterPro" id="IPR002885">
    <property type="entry name" value="PPR_rpt"/>
</dbReference>
<dbReference type="InParanoid" id="D8SG26"/>
<dbReference type="PANTHER" id="PTHR24015:SF548">
    <property type="entry name" value="OS08G0340900 PROTEIN"/>
    <property type="match status" value="1"/>
</dbReference>
<dbReference type="HOGENOM" id="CLU_1521683_0_0_1"/>
<evidence type="ECO:0000313" key="4">
    <source>
        <dbReference type="Proteomes" id="UP000001514"/>
    </source>
</evidence>
<dbReference type="Gramene" id="EFJ16607">
    <property type="protein sequence ID" value="EFJ16607"/>
    <property type="gene ID" value="SELMODRAFT_116314"/>
</dbReference>
<name>D8SG26_SELML</name>
<dbReference type="PANTHER" id="PTHR24015">
    <property type="entry name" value="OS07G0578800 PROTEIN-RELATED"/>
    <property type="match status" value="1"/>
</dbReference>
<sequence length="177" mass="19692">LDTLPVRDAACRDAMVFAYARNGFLVEASRFFAKFGSANTVLCNETMAAYSRAGLIENSLELFYCMPRRYLVPWDSALGGCCENYLLVLRPQRSEVSLTTMISVCSRGCKVEEAEYIFTSIPESRTSWLARPWLQQNGELEQAKKLFETISRPTSVSWIAMIAACAQHGPVSAGMPP</sequence>
<gene>
    <name evidence="3" type="ORF">SELMODRAFT_116314</name>
</gene>
<dbReference type="InterPro" id="IPR046960">
    <property type="entry name" value="PPR_At4g14850-like_plant"/>
</dbReference>